<evidence type="ECO:0000313" key="1">
    <source>
        <dbReference type="EMBL" id="QKE26342.1"/>
    </source>
</evidence>
<dbReference type="RefSeq" id="WP_129095308.1">
    <property type="nucleotide sequence ID" value="NZ_CBCSAE010000011.1"/>
</dbReference>
<dbReference type="EMBL" id="CP030944">
    <property type="protein sequence ID" value="QKE26342.1"/>
    <property type="molecule type" value="Genomic_DNA"/>
</dbReference>
<keyword evidence="2" id="KW-1185">Reference proteome</keyword>
<gene>
    <name evidence="1" type="ORF">AAQM_1598</name>
</gene>
<dbReference type="Proteomes" id="UP000502065">
    <property type="component" value="Chromosome"/>
</dbReference>
<accession>A0AAE7B5Q4</accession>
<sequence length="130" mass="15499">MENKLDSCIKNLLENVVSYKDRNSYLENSLIYKIMENQEMCSKESFFSYFKEEGEIFEQIIEEINFEEFQNVKTLLLNCISSSEEELIDFYANGFLDDLNKFNKESNIHLANIIIKDIDKIFFNLVYQKN</sequence>
<organism evidence="1 2">
    <name type="scientific">Arcobacter aquimarinus</name>
    <dbReference type="NCBI Taxonomy" id="1315211"/>
    <lineage>
        <taxon>Bacteria</taxon>
        <taxon>Pseudomonadati</taxon>
        <taxon>Campylobacterota</taxon>
        <taxon>Epsilonproteobacteria</taxon>
        <taxon>Campylobacterales</taxon>
        <taxon>Arcobacteraceae</taxon>
        <taxon>Arcobacter</taxon>
    </lineage>
</organism>
<name>A0AAE7B5Q4_9BACT</name>
<evidence type="ECO:0000313" key="2">
    <source>
        <dbReference type="Proteomes" id="UP000502065"/>
    </source>
</evidence>
<reference evidence="1 2" key="1">
    <citation type="submission" date="2018-07" db="EMBL/GenBank/DDBJ databases">
        <title>Identification of phenol metabolism pathways in Arcobacter.</title>
        <authorList>
            <person name="Miller W.G."/>
            <person name="Yee E."/>
            <person name="Bono J.L."/>
        </authorList>
    </citation>
    <scope>NUCLEOTIDE SEQUENCE [LARGE SCALE GENOMIC DNA]</scope>
    <source>
        <strain evidence="1 2">W63</strain>
    </source>
</reference>
<protein>
    <submittedName>
        <fullName evidence="1">Uncharacterized protein</fullName>
    </submittedName>
</protein>
<dbReference type="KEGG" id="aaqi:AAQM_1598"/>
<proteinExistence type="predicted"/>
<dbReference type="AlphaFoldDB" id="A0AAE7B5Q4"/>